<keyword evidence="3 4" id="KW-0479">Metal-binding</keyword>
<feature type="binding site" evidence="4">
    <location>
        <position position="65"/>
    </location>
    <ligand>
        <name>a divalent metal cation</name>
        <dbReference type="ChEBI" id="CHEBI:60240"/>
        <label>1</label>
    </ligand>
</feature>
<dbReference type="InterPro" id="IPR002678">
    <property type="entry name" value="DUF34/NIF3"/>
</dbReference>
<feature type="binding site" evidence="4">
    <location>
        <position position="235"/>
    </location>
    <ligand>
        <name>a divalent metal cation</name>
        <dbReference type="ChEBI" id="CHEBI:60240"/>
        <label>1</label>
    </ligand>
</feature>
<dbReference type="OrthoDB" id="9792792at2"/>
<name>A0A510L439_9FUSO</name>
<dbReference type="Gene3D" id="3.40.1390.30">
    <property type="entry name" value="NIF3 (NGG1p interacting factor 3)-like"/>
    <property type="match status" value="2"/>
</dbReference>
<reference evidence="5 6" key="1">
    <citation type="submission" date="2019-07" db="EMBL/GenBank/DDBJ databases">
        <title>Complete Genome Sequence of Leptotrichia hongkongensis Strain JMUB5056.</title>
        <authorList>
            <person name="Watanabe S."/>
            <person name="Cui L."/>
        </authorList>
    </citation>
    <scope>NUCLEOTIDE SEQUENCE [LARGE SCALE GENOMIC DNA]</scope>
    <source>
        <strain evidence="5 6">JMUB5056</strain>
    </source>
</reference>
<dbReference type="NCBIfam" id="TIGR00486">
    <property type="entry name" value="YbgI_SA1388"/>
    <property type="match status" value="1"/>
</dbReference>
<organism evidence="5 6">
    <name type="scientific">Leptotrichia hongkongensis</name>
    <dbReference type="NCBI Taxonomy" id="554406"/>
    <lineage>
        <taxon>Bacteria</taxon>
        <taxon>Fusobacteriati</taxon>
        <taxon>Fusobacteriota</taxon>
        <taxon>Fusobacteriia</taxon>
        <taxon>Fusobacteriales</taxon>
        <taxon>Leptotrichiaceae</taxon>
        <taxon>Leptotrichia</taxon>
    </lineage>
</organism>
<dbReference type="GO" id="GO:0005737">
    <property type="term" value="C:cytoplasm"/>
    <property type="evidence" value="ECO:0007669"/>
    <property type="project" value="TreeGrafter"/>
</dbReference>
<comment type="similarity">
    <text evidence="1">Belongs to the GTP cyclohydrolase I type 2/NIF3 family.</text>
</comment>
<protein>
    <recommendedName>
        <fullName evidence="2">GTP cyclohydrolase 1 type 2 homolog</fullName>
    </recommendedName>
</protein>
<evidence type="ECO:0000256" key="4">
    <source>
        <dbReference type="PIRSR" id="PIRSR602678-1"/>
    </source>
</evidence>
<evidence type="ECO:0000256" key="1">
    <source>
        <dbReference type="ARBA" id="ARBA00006964"/>
    </source>
</evidence>
<dbReference type="EMBL" id="AP019846">
    <property type="protein sequence ID" value="BBM58742.1"/>
    <property type="molecule type" value="Genomic_DNA"/>
</dbReference>
<evidence type="ECO:0000313" key="5">
    <source>
        <dbReference type="EMBL" id="BBM58742.1"/>
    </source>
</evidence>
<evidence type="ECO:0000256" key="2">
    <source>
        <dbReference type="ARBA" id="ARBA00022112"/>
    </source>
</evidence>
<dbReference type="AlphaFoldDB" id="A0A510L439"/>
<dbReference type="PANTHER" id="PTHR13799:SF14">
    <property type="entry name" value="GTP CYCLOHYDROLASE 1 TYPE 2 HOMOLOG"/>
    <property type="match status" value="1"/>
</dbReference>
<feature type="binding site" evidence="4">
    <location>
        <position position="64"/>
    </location>
    <ligand>
        <name>a divalent metal cation</name>
        <dbReference type="ChEBI" id="CHEBI:60240"/>
        <label>2</label>
    </ligand>
</feature>
<feature type="binding site" evidence="4">
    <location>
        <position position="103"/>
    </location>
    <ligand>
        <name>a divalent metal cation</name>
        <dbReference type="ChEBI" id="CHEBI:60240"/>
        <label>1</label>
    </ligand>
</feature>
<evidence type="ECO:0000256" key="3">
    <source>
        <dbReference type="ARBA" id="ARBA00022723"/>
    </source>
</evidence>
<proteinExistence type="inferred from homology"/>
<dbReference type="Pfam" id="PF01784">
    <property type="entry name" value="DUF34_NIF3"/>
    <property type="match status" value="1"/>
</dbReference>
<gene>
    <name evidence="5" type="ORF">JMUB5056_0323</name>
</gene>
<dbReference type="KEGG" id="lhg:JMUB5056_0323"/>
<dbReference type="SUPFAM" id="SSF102705">
    <property type="entry name" value="NIF3 (NGG1p interacting factor 3)-like"/>
    <property type="match status" value="1"/>
</dbReference>
<accession>A0A510L439</accession>
<dbReference type="GO" id="GO:0046872">
    <property type="term" value="F:metal ion binding"/>
    <property type="evidence" value="ECO:0007669"/>
    <property type="project" value="UniProtKB-KW"/>
</dbReference>
<dbReference type="Proteomes" id="UP000321561">
    <property type="component" value="Chromosome"/>
</dbReference>
<dbReference type="RefSeq" id="WP_147004888.1">
    <property type="nucleotide sequence ID" value="NZ_AP019846.1"/>
</dbReference>
<dbReference type="FunFam" id="3.40.1390.30:FF:000001">
    <property type="entry name" value="GTP cyclohydrolase 1 type 2"/>
    <property type="match status" value="1"/>
</dbReference>
<sequence length="270" mass="31059">MKLWEIIGELHTIFNPKIAENWDNVGLLVGDNTKEVNKVLFCLDVTEKVVKQAVDNNVDLIISHHPVIFSGLKKITNETVHGRKLLKLIENKIAVYSIHTNSDFAINGLNDFIMDKLNLDGEKIIFNEHEFEDYNPIKNKVEHVHSGLARIKILNEEMRLEDLLERIKDSLGISYVRYVGNKDVYVRKIGLVTGGGSSFMYEVADKIDVFLTGDLKYHEALDALEEGRILVDIGHFESEYLFVDMMEQKMAKFFNGEMIRHFEDEIFKLG</sequence>
<evidence type="ECO:0000313" key="6">
    <source>
        <dbReference type="Proteomes" id="UP000321561"/>
    </source>
</evidence>
<dbReference type="InterPro" id="IPR036069">
    <property type="entry name" value="DUF34/NIF3_sf"/>
</dbReference>
<feature type="binding site" evidence="4">
    <location>
        <position position="239"/>
    </location>
    <ligand>
        <name>a divalent metal cation</name>
        <dbReference type="ChEBI" id="CHEBI:60240"/>
        <label>1</label>
    </ligand>
</feature>
<dbReference type="PANTHER" id="PTHR13799">
    <property type="entry name" value="NGG1 INTERACTING FACTOR 3"/>
    <property type="match status" value="1"/>
</dbReference>